<name>A0A1G7MTB5_9GAMM</name>
<dbReference type="InterPro" id="IPR051545">
    <property type="entry name" value="NAD(P)H_dehydrogenase_qn"/>
</dbReference>
<dbReference type="GO" id="GO:0005829">
    <property type="term" value="C:cytosol"/>
    <property type="evidence" value="ECO:0007669"/>
    <property type="project" value="TreeGrafter"/>
</dbReference>
<dbReference type="GO" id="GO:0003955">
    <property type="term" value="F:NAD(P)H dehydrogenase (quinone) activity"/>
    <property type="evidence" value="ECO:0007669"/>
    <property type="project" value="TreeGrafter"/>
</dbReference>
<dbReference type="Gene3D" id="3.40.50.360">
    <property type="match status" value="1"/>
</dbReference>
<protein>
    <submittedName>
        <fullName evidence="4">NAD(P)H dehydrogenase (Quinone)</fullName>
    </submittedName>
</protein>
<keyword evidence="2" id="KW-0560">Oxidoreductase</keyword>
<evidence type="ECO:0000256" key="2">
    <source>
        <dbReference type="ARBA" id="ARBA00023002"/>
    </source>
</evidence>
<dbReference type="PANTHER" id="PTHR10204">
    <property type="entry name" value="NAD P H OXIDOREDUCTASE-RELATED"/>
    <property type="match status" value="1"/>
</dbReference>
<keyword evidence="5" id="KW-1185">Reference proteome</keyword>
<dbReference type="Proteomes" id="UP000198641">
    <property type="component" value="Unassembled WGS sequence"/>
</dbReference>
<evidence type="ECO:0000313" key="4">
    <source>
        <dbReference type="EMBL" id="SDF64300.1"/>
    </source>
</evidence>
<reference evidence="4 5" key="1">
    <citation type="submission" date="2016-10" db="EMBL/GenBank/DDBJ databases">
        <authorList>
            <person name="de Groot N.N."/>
        </authorList>
    </citation>
    <scope>NUCLEOTIDE SEQUENCE [LARGE SCALE GENOMIC DNA]</scope>
    <source>
        <strain evidence="4 5">BH539</strain>
    </source>
</reference>
<gene>
    <name evidence="4" type="ORF">SAMN05216571_10122</name>
</gene>
<dbReference type="AlphaFoldDB" id="A0A1G7MTB5"/>
<sequence>MQVLIVHCHPEPSSFNAALTQIAVETLEGLGHQVEVADLYAEGFDPVEGPGHFETRRDDERFAPLDEQRHAVESASLPADVQREITRLERSDLVILQFPLWWHAQPAMLKGWFDRVFVYGGLYSGRMRYDRGRLRGKRVLCSVTTGSPAPAFSRDGRGGDIAALMWPIHYSLYYVGLEVLPPQLNYGIQGGGLSYQSETTFRDQLEADKARWASRLKSLDDDTPIAFAGWDDWDEDGVLKPEHPARWRP</sequence>
<feature type="domain" description="Flavodoxin-like fold" evidence="3">
    <location>
        <begin position="1"/>
        <end position="191"/>
    </location>
</feature>
<dbReference type="EMBL" id="FNCI01000001">
    <property type="protein sequence ID" value="SDF64300.1"/>
    <property type="molecule type" value="Genomic_DNA"/>
</dbReference>
<dbReference type="Pfam" id="PF02525">
    <property type="entry name" value="Flavodoxin_2"/>
    <property type="match status" value="1"/>
</dbReference>
<comment type="similarity">
    <text evidence="1">Belongs to the NAD(P)H dehydrogenase (quinone) family.</text>
</comment>
<evidence type="ECO:0000259" key="3">
    <source>
        <dbReference type="Pfam" id="PF02525"/>
    </source>
</evidence>
<evidence type="ECO:0000256" key="1">
    <source>
        <dbReference type="ARBA" id="ARBA00006252"/>
    </source>
</evidence>
<dbReference type="InterPro" id="IPR029039">
    <property type="entry name" value="Flavoprotein-like_sf"/>
</dbReference>
<dbReference type="SUPFAM" id="SSF52218">
    <property type="entry name" value="Flavoproteins"/>
    <property type="match status" value="1"/>
</dbReference>
<accession>A0A1G7MTB5</accession>
<dbReference type="RefSeq" id="WP_092521859.1">
    <property type="nucleotide sequence ID" value="NZ_FNCI01000001.1"/>
</dbReference>
<dbReference type="InterPro" id="IPR003680">
    <property type="entry name" value="Flavodoxin_fold"/>
</dbReference>
<evidence type="ECO:0000313" key="5">
    <source>
        <dbReference type="Proteomes" id="UP000198641"/>
    </source>
</evidence>
<dbReference type="OrthoDB" id="9798454at2"/>
<proteinExistence type="inferred from homology"/>
<dbReference type="STRING" id="284577.SAMN05216571_10122"/>
<organism evidence="4 5">
    <name type="scientific">Onishia taeanensis</name>
    <dbReference type="NCBI Taxonomy" id="284577"/>
    <lineage>
        <taxon>Bacteria</taxon>
        <taxon>Pseudomonadati</taxon>
        <taxon>Pseudomonadota</taxon>
        <taxon>Gammaproteobacteria</taxon>
        <taxon>Oceanospirillales</taxon>
        <taxon>Halomonadaceae</taxon>
        <taxon>Onishia</taxon>
    </lineage>
</organism>
<dbReference type="PANTHER" id="PTHR10204:SF34">
    <property type="entry name" value="NAD(P)H DEHYDROGENASE [QUINONE] 1 ISOFORM 1"/>
    <property type="match status" value="1"/>
</dbReference>